<reference evidence="3" key="1">
    <citation type="submission" date="2017-05" db="UniProtKB">
        <authorList>
            <consortium name="EnsemblMetazoa"/>
        </authorList>
    </citation>
    <scope>IDENTIFICATION</scope>
</reference>
<dbReference type="GO" id="GO:0004867">
    <property type="term" value="F:serine-type endopeptidase inhibitor activity"/>
    <property type="evidence" value="ECO:0007669"/>
    <property type="project" value="InterPro"/>
</dbReference>
<dbReference type="AlphaFoldDB" id="A0A1X7TUD4"/>
<evidence type="ECO:0000259" key="2">
    <source>
        <dbReference type="PROSITE" id="PS50279"/>
    </source>
</evidence>
<dbReference type="STRING" id="400682.A0A1X7TUD4"/>
<proteinExistence type="predicted"/>
<keyword evidence="1" id="KW-1015">Disulfide bond</keyword>
<dbReference type="PROSITE" id="PS50279">
    <property type="entry name" value="BPTI_KUNITZ_2"/>
    <property type="match status" value="1"/>
</dbReference>
<dbReference type="Pfam" id="PF00014">
    <property type="entry name" value="Kunitz_BPTI"/>
    <property type="match status" value="1"/>
</dbReference>
<dbReference type="SUPFAM" id="SSF57362">
    <property type="entry name" value="BPTI-like"/>
    <property type="match status" value="1"/>
</dbReference>
<name>A0A1X7TUD4_AMPQE</name>
<evidence type="ECO:0000256" key="1">
    <source>
        <dbReference type="ARBA" id="ARBA00023157"/>
    </source>
</evidence>
<organism evidence="3">
    <name type="scientific">Amphimedon queenslandica</name>
    <name type="common">Sponge</name>
    <dbReference type="NCBI Taxonomy" id="400682"/>
    <lineage>
        <taxon>Eukaryota</taxon>
        <taxon>Metazoa</taxon>
        <taxon>Porifera</taxon>
        <taxon>Demospongiae</taxon>
        <taxon>Heteroscleromorpha</taxon>
        <taxon>Haplosclerida</taxon>
        <taxon>Niphatidae</taxon>
        <taxon>Amphimedon</taxon>
    </lineage>
</organism>
<dbReference type="Gene3D" id="4.10.410.10">
    <property type="entry name" value="Pancreatic trypsin inhibitor Kunitz domain"/>
    <property type="match status" value="1"/>
</dbReference>
<dbReference type="OMA" id="VCAFPME"/>
<dbReference type="InterPro" id="IPR002223">
    <property type="entry name" value="Kunitz_BPTI"/>
</dbReference>
<dbReference type="InterPro" id="IPR036880">
    <property type="entry name" value="Kunitz_BPTI_sf"/>
</dbReference>
<dbReference type="FunFam" id="4.10.410.10:FF:000020">
    <property type="entry name" value="Collagen, type VI, alpha 3"/>
    <property type="match status" value="1"/>
</dbReference>
<dbReference type="PANTHER" id="PTHR10083:SF374">
    <property type="entry name" value="BPTI_KUNITZ INHIBITOR DOMAIN-CONTAINING PROTEIN"/>
    <property type="match status" value="1"/>
</dbReference>
<dbReference type="eggNOG" id="ENOG502SFD7">
    <property type="taxonomic scope" value="Eukaryota"/>
</dbReference>
<accession>A0A1X7TUD4</accession>
<dbReference type="InterPro" id="IPR020901">
    <property type="entry name" value="Prtase_inh_Kunz-CS"/>
</dbReference>
<dbReference type="SMART" id="SM00131">
    <property type="entry name" value="KU"/>
    <property type="match status" value="1"/>
</dbReference>
<dbReference type="PRINTS" id="PR00759">
    <property type="entry name" value="BASICPTASE"/>
</dbReference>
<dbReference type="InParanoid" id="A0A1X7TUD4"/>
<dbReference type="GO" id="GO:0005615">
    <property type="term" value="C:extracellular space"/>
    <property type="evidence" value="ECO:0007669"/>
    <property type="project" value="TreeGrafter"/>
</dbReference>
<sequence>MTKLFLQGEPDPCTLAPERGPCTASITRYHYNVTSQMCQQFSYGGCFPNENNFFTQHDCEDKCSVTYD</sequence>
<feature type="domain" description="BPTI/Kunitz inhibitor" evidence="2">
    <location>
        <begin position="13"/>
        <end position="63"/>
    </location>
</feature>
<dbReference type="PANTHER" id="PTHR10083">
    <property type="entry name" value="KUNITZ-TYPE PROTEASE INHIBITOR-RELATED"/>
    <property type="match status" value="1"/>
</dbReference>
<evidence type="ECO:0000313" key="3">
    <source>
        <dbReference type="EnsemblMetazoa" id="Aqu2.1.18512_001"/>
    </source>
</evidence>
<dbReference type="InterPro" id="IPR050098">
    <property type="entry name" value="TFPI/VKTCI-like"/>
</dbReference>
<protein>
    <recommendedName>
        <fullName evidence="2">BPTI/Kunitz inhibitor domain-containing protein</fullName>
    </recommendedName>
</protein>
<dbReference type="EnsemblMetazoa" id="Aqu2.1.18512_001">
    <property type="protein sequence ID" value="Aqu2.1.18512_001"/>
    <property type="gene ID" value="Aqu2.1.18512"/>
</dbReference>
<dbReference type="PROSITE" id="PS00280">
    <property type="entry name" value="BPTI_KUNITZ_1"/>
    <property type="match status" value="1"/>
</dbReference>